<proteinExistence type="predicted"/>
<dbReference type="InterPro" id="IPR036322">
    <property type="entry name" value="WD40_repeat_dom_sf"/>
</dbReference>
<dbReference type="InterPro" id="IPR001680">
    <property type="entry name" value="WD40_rpt"/>
</dbReference>
<organism evidence="4 5">
    <name type="scientific">Bigelowiella natans</name>
    <name type="common">Pedinomonas minutissima</name>
    <name type="synonym">Chlorarachnion sp. (strain CCMP621)</name>
    <dbReference type="NCBI Taxonomy" id="227086"/>
    <lineage>
        <taxon>Eukaryota</taxon>
        <taxon>Sar</taxon>
        <taxon>Rhizaria</taxon>
        <taxon>Cercozoa</taxon>
        <taxon>Chlorarachniophyceae</taxon>
        <taxon>Bigelowiella</taxon>
    </lineage>
</organism>
<feature type="repeat" description="WD" evidence="3">
    <location>
        <begin position="370"/>
        <end position="404"/>
    </location>
</feature>
<dbReference type="SUPFAM" id="SSF50978">
    <property type="entry name" value="WD40 repeat-like"/>
    <property type="match status" value="1"/>
</dbReference>
<dbReference type="InterPro" id="IPR032847">
    <property type="entry name" value="PRPF17"/>
</dbReference>
<dbReference type="PROSITE" id="PS50294">
    <property type="entry name" value="WD_REPEATS_REGION"/>
    <property type="match status" value="1"/>
</dbReference>
<geneLocation type="nucleomorph" evidence="4"/>
<dbReference type="SMART" id="SM00320">
    <property type="entry name" value="WD40"/>
    <property type="match status" value="5"/>
</dbReference>
<dbReference type="Pfam" id="PF00400">
    <property type="entry name" value="WD40"/>
    <property type="match status" value="3"/>
</dbReference>
<dbReference type="PROSITE" id="PS00678">
    <property type="entry name" value="WD_REPEATS_1"/>
    <property type="match status" value="1"/>
</dbReference>
<keyword evidence="4" id="KW-0542">Nucleomorph</keyword>
<dbReference type="InterPro" id="IPR015943">
    <property type="entry name" value="WD40/YVTN_repeat-like_dom_sf"/>
</dbReference>
<dbReference type="Proteomes" id="UP000243425">
    <property type="component" value="Nucleomorph 2"/>
</dbReference>
<evidence type="ECO:0000256" key="3">
    <source>
        <dbReference type="PROSITE-ProRule" id="PRU00221"/>
    </source>
</evidence>
<name>Q3LW48_BIGNA</name>
<evidence type="ECO:0000256" key="1">
    <source>
        <dbReference type="ARBA" id="ARBA00022574"/>
    </source>
</evidence>
<reference evidence="4 5" key="1">
    <citation type="journal article" date="2006" name="Proc. Natl. Acad. Sci. U.S.A.">
        <title>Complete nucleotide sequence of the chlorarachniophyte nucleomorph: nature's smallest nucleus.</title>
        <authorList>
            <person name="Gilson P.R."/>
            <person name="Su V."/>
            <person name="Slamovits C.H."/>
            <person name="Reith M.E."/>
            <person name="Keeling P.J."/>
            <person name="McFadden G.I."/>
        </authorList>
    </citation>
    <scope>NUCLEOTIDE SEQUENCE [LARGE SCALE GENOMIC DNA]</scope>
    <source>
        <strain evidence="5">CCMP621</strain>
    </source>
</reference>
<dbReference type="RefSeq" id="XP_001712929.1">
    <property type="nucleotide sequence ID" value="XM_001712877.1"/>
</dbReference>
<evidence type="ECO:0000313" key="5">
    <source>
        <dbReference type="Proteomes" id="UP000243425"/>
    </source>
</evidence>
<evidence type="ECO:0000313" key="4">
    <source>
        <dbReference type="EMBL" id="ABA27317.1"/>
    </source>
</evidence>
<feature type="repeat" description="WD" evidence="3">
    <location>
        <begin position="236"/>
        <end position="277"/>
    </location>
</feature>
<dbReference type="AlphaFoldDB" id="Q3LW48"/>
<keyword evidence="2" id="KW-0677">Repeat</keyword>
<dbReference type="GO" id="GO:0003729">
    <property type="term" value="F:mRNA binding"/>
    <property type="evidence" value="ECO:0007669"/>
    <property type="project" value="TreeGrafter"/>
</dbReference>
<gene>
    <name evidence="4" type="primary">prp17</name>
</gene>
<evidence type="ECO:0000256" key="2">
    <source>
        <dbReference type="ARBA" id="ARBA00022737"/>
    </source>
</evidence>
<dbReference type="PANTHER" id="PTHR43979:SF1">
    <property type="entry name" value="PRE-MRNA-PROCESSING FACTOR 17"/>
    <property type="match status" value="1"/>
</dbReference>
<keyword evidence="1 3" id="KW-0853">WD repeat</keyword>
<dbReference type="GO" id="GO:0000398">
    <property type="term" value="P:mRNA splicing, via spliceosome"/>
    <property type="evidence" value="ECO:0007669"/>
    <property type="project" value="InterPro"/>
</dbReference>
<dbReference type="Gene3D" id="2.130.10.10">
    <property type="entry name" value="YVTN repeat-like/Quinoprotein amine dehydrogenase"/>
    <property type="match status" value="2"/>
</dbReference>
<dbReference type="PROSITE" id="PS50082">
    <property type="entry name" value="WD_REPEATS_2"/>
    <property type="match status" value="2"/>
</dbReference>
<protein>
    <submittedName>
        <fullName evidence="4">mRNA splicing factor PRP17</fullName>
    </submittedName>
</protein>
<accession>Q3LW48</accession>
<dbReference type="InterPro" id="IPR019775">
    <property type="entry name" value="WD40_repeat_CS"/>
</dbReference>
<dbReference type="PANTHER" id="PTHR43979">
    <property type="entry name" value="PRE-MRNA-PROCESSING FACTOR 17"/>
    <property type="match status" value="1"/>
</dbReference>
<dbReference type="GeneID" id="5788497"/>
<sequence length="412" mass="47535">MTDYSFYLKESYQEVNEINKKNHKSKFKLTHILKIKKFKRVLSWMIFYRKLFFDLSLLLLLQTFNVDLVYRSISSKTNNFKSIKFSKCINNDKIKNASNFSVFLKNHFLSHISGVNTVSNFLNNNNMVLGGGLNGKIKLWDFRHKISLIKSFGFSRKPITHILSNPETNHIVINGIGKTIHILDPYTFRDKYCVNINKNFTCLLLSKSNPNILFTGCSDGNIYEWDLEYHVLKNTYKNHLGKVTTICSLKEKDYFLSASEDKTFGLWKINTAHKIKKISRTFAGNINNSSTPFLDSSLVCYNSKENKILIATNDIHNLCNVKQTLTGHIVNNFRCDLMIVEKNFLIASGDAFGKIHFWFWNIKRSPIKSIIAHKRAATSLLSQYSGDFFISGSWDGYIKIWNFSKEISGAII</sequence>
<dbReference type="GO" id="GO:0071013">
    <property type="term" value="C:catalytic step 2 spliceosome"/>
    <property type="evidence" value="ECO:0007669"/>
    <property type="project" value="InterPro"/>
</dbReference>
<dbReference type="EMBL" id="DQ158857">
    <property type="protein sequence ID" value="ABA27317.1"/>
    <property type="molecule type" value="Genomic_DNA"/>
</dbReference>